<dbReference type="Proteomes" id="UP000594905">
    <property type="component" value="Chromosome"/>
</dbReference>
<dbReference type="SUPFAM" id="SSF50494">
    <property type="entry name" value="Trypsin-like serine proteases"/>
    <property type="match status" value="1"/>
</dbReference>
<evidence type="ECO:0000313" key="5">
    <source>
        <dbReference type="Proteomes" id="UP000249264"/>
    </source>
</evidence>
<dbReference type="InterPro" id="IPR018114">
    <property type="entry name" value="TRYPSIN_HIS"/>
</dbReference>
<evidence type="ECO:0000259" key="2">
    <source>
        <dbReference type="Pfam" id="PF00089"/>
    </source>
</evidence>
<dbReference type="AlphaFoldDB" id="A0A2X4RCS5"/>
<dbReference type="GO" id="GO:0006508">
    <property type="term" value="P:proteolysis"/>
    <property type="evidence" value="ECO:0007669"/>
    <property type="project" value="UniProtKB-KW"/>
</dbReference>
<reference evidence="4 5" key="1">
    <citation type="submission" date="2018-06" db="EMBL/GenBank/DDBJ databases">
        <authorList>
            <consortium name="Pathogen Informatics"/>
            <person name="Doyle S."/>
        </authorList>
    </citation>
    <scope>NUCLEOTIDE SEQUENCE [LARGE SCALE GENOMIC DNA]</scope>
    <source>
        <strain evidence="4 5">NCTC10288</strain>
    </source>
</reference>
<feature type="compositionally biased region" description="Basic and acidic residues" evidence="1">
    <location>
        <begin position="221"/>
        <end position="261"/>
    </location>
</feature>
<dbReference type="RefSeq" id="WP_145962354.1">
    <property type="nucleotide sequence ID" value="NZ_CP065689.1"/>
</dbReference>
<dbReference type="InterPro" id="IPR043504">
    <property type="entry name" value="Peptidase_S1_PA_chymotrypsin"/>
</dbReference>
<accession>A0A2X4RCS5</accession>
<dbReference type="PROSITE" id="PS00134">
    <property type="entry name" value="TRYPSIN_HIS"/>
    <property type="match status" value="1"/>
</dbReference>
<dbReference type="EMBL" id="CP065689">
    <property type="protein sequence ID" value="QPS60034.1"/>
    <property type="molecule type" value="Genomic_DNA"/>
</dbReference>
<organism evidence="4 5">
    <name type="scientific">Corynebacterium minutissimum</name>
    <dbReference type="NCBI Taxonomy" id="38301"/>
    <lineage>
        <taxon>Bacteria</taxon>
        <taxon>Bacillati</taxon>
        <taxon>Actinomycetota</taxon>
        <taxon>Actinomycetes</taxon>
        <taxon>Mycobacteriales</taxon>
        <taxon>Corynebacteriaceae</taxon>
        <taxon>Corynebacterium</taxon>
    </lineage>
</organism>
<evidence type="ECO:0000313" key="4">
    <source>
        <dbReference type="EMBL" id="SQI01157.1"/>
    </source>
</evidence>
<feature type="domain" description="Peptidase S1" evidence="2">
    <location>
        <begin position="35"/>
        <end position="191"/>
    </location>
</feature>
<keyword evidence="4" id="KW-0645">Protease</keyword>
<gene>
    <name evidence="3" type="ORF">I6G51_02115</name>
    <name evidence="4" type="ORF">NCTC10288_02488</name>
</gene>
<name>A0A2X4RCS5_9CORY</name>
<dbReference type="GO" id="GO:0004252">
    <property type="term" value="F:serine-type endopeptidase activity"/>
    <property type="evidence" value="ECO:0007669"/>
    <property type="project" value="InterPro"/>
</dbReference>
<keyword evidence="6" id="KW-1185">Reference proteome</keyword>
<dbReference type="Proteomes" id="UP000249264">
    <property type="component" value="Chromosome 1"/>
</dbReference>
<dbReference type="Gene3D" id="2.40.10.10">
    <property type="entry name" value="Trypsin-like serine proteases"/>
    <property type="match status" value="1"/>
</dbReference>
<dbReference type="KEGG" id="cmin:NCTC10288_02488"/>
<protein>
    <submittedName>
        <fullName evidence="3 4">Trypsin-like serine protease</fullName>
    </submittedName>
</protein>
<keyword evidence="4" id="KW-0378">Hydrolase</keyword>
<sequence length="270" mass="29765">MFGINHAAADDSGAREVLQATSNIDAKDDRVAALWQNESRECSAGYIGNDWWLTATHCLGRNLRLTQADGDSAKVVASTPVAEKSDIALLKAEPMEAEAFELPTRPLRVNEKLLLVGFGGSHMFSSEAVSRIEETGVTHEIQGHEFENLLKSHSLFSSRSCSGDSGAPLYQDTTIFAVHTGGEENESCADGTRRRMWHSEIYPYVGMLTALMESYDEEEAVTQREEAEAESVRQARAQERRQAPAEKPSEQRTEQPKKDRGSSLSSLSSR</sequence>
<dbReference type="InterPro" id="IPR001314">
    <property type="entry name" value="Peptidase_S1A"/>
</dbReference>
<dbReference type="STRING" id="38301.NX84_01500"/>
<dbReference type="InterPro" id="IPR001254">
    <property type="entry name" value="Trypsin_dom"/>
</dbReference>
<dbReference type="EMBL" id="LS483460">
    <property type="protein sequence ID" value="SQI01157.1"/>
    <property type="molecule type" value="Genomic_DNA"/>
</dbReference>
<evidence type="ECO:0000256" key="1">
    <source>
        <dbReference type="SAM" id="MobiDB-lite"/>
    </source>
</evidence>
<dbReference type="InterPro" id="IPR009003">
    <property type="entry name" value="Peptidase_S1_PA"/>
</dbReference>
<feature type="region of interest" description="Disordered" evidence="1">
    <location>
        <begin position="219"/>
        <end position="270"/>
    </location>
</feature>
<evidence type="ECO:0000313" key="6">
    <source>
        <dbReference type="Proteomes" id="UP000594905"/>
    </source>
</evidence>
<proteinExistence type="predicted"/>
<dbReference type="PRINTS" id="PR00722">
    <property type="entry name" value="CHYMOTRYPSIN"/>
</dbReference>
<reference evidence="3 6" key="2">
    <citation type="submission" date="2020-12" db="EMBL/GenBank/DDBJ databases">
        <title>FDA dAtabase for Regulatory Grade micrObial Sequences (FDA-ARGOS): Supporting development and validation of Infectious Disease Dx tests.</title>
        <authorList>
            <person name="Sproer C."/>
            <person name="Gronow S."/>
            <person name="Severitt S."/>
            <person name="Schroder I."/>
            <person name="Tallon L."/>
            <person name="Sadzewicz L."/>
            <person name="Zhao X."/>
            <person name="Boylan J."/>
            <person name="Ott S."/>
            <person name="Bowen H."/>
            <person name="Vavikolanu K."/>
            <person name="Mehta A."/>
            <person name="Aluvathingal J."/>
            <person name="Nadendla S."/>
            <person name="Lowell S."/>
            <person name="Myers T."/>
            <person name="Yan Y."/>
            <person name="Sichtig H."/>
        </authorList>
    </citation>
    <scope>NUCLEOTIDE SEQUENCE [LARGE SCALE GENOMIC DNA]</scope>
    <source>
        <strain evidence="3 6">FDAARGOS_894</strain>
    </source>
</reference>
<evidence type="ECO:0000313" key="3">
    <source>
        <dbReference type="EMBL" id="QPS60034.1"/>
    </source>
</evidence>
<dbReference type="Pfam" id="PF00089">
    <property type="entry name" value="Trypsin"/>
    <property type="match status" value="1"/>
</dbReference>